<dbReference type="InterPro" id="IPR003313">
    <property type="entry name" value="AraC-bd"/>
</dbReference>
<dbReference type="GO" id="GO:0003700">
    <property type="term" value="F:DNA-binding transcription factor activity"/>
    <property type="evidence" value="ECO:0007669"/>
    <property type="project" value="InterPro"/>
</dbReference>
<organism evidence="3 4">
    <name type="scientific">Victivallis vadensis</name>
    <dbReference type="NCBI Taxonomy" id="172901"/>
    <lineage>
        <taxon>Bacteria</taxon>
        <taxon>Pseudomonadati</taxon>
        <taxon>Lentisphaerota</taxon>
        <taxon>Lentisphaeria</taxon>
        <taxon>Victivallales</taxon>
        <taxon>Victivallaceae</taxon>
        <taxon>Victivallis</taxon>
    </lineage>
</organism>
<sequence>MELRAEIKTRMSEYLCFTPDGPGVWVGLRKYFGTTEIIHEHDFFELVLVRAGTGIHLTETGEYQVGPGSVFLVTPGCVHGYRQMSEFEIINILYLPKRLKMELADLAKDAVCQAILGKTADSVLHDGFMLDADHMAIIAYSCGFRESNYFCKLFRRKFFCRRRSIAANSSLCNLLRVGELMKGEKAFLRLVFQAPRMTSCCKPGKLPERFLASPESGIFSVKNS</sequence>
<dbReference type="SUPFAM" id="SSF51215">
    <property type="entry name" value="Regulatory protein AraC"/>
    <property type="match status" value="1"/>
</dbReference>
<keyword evidence="1" id="KW-0238">DNA-binding</keyword>
<dbReference type="Gene3D" id="2.60.120.10">
    <property type="entry name" value="Jelly Rolls"/>
    <property type="match status" value="1"/>
</dbReference>
<feature type="domain" description="HTH araC/xylS-type" evidence="2">
    <location>
        <begin position="138"/>
        <end position="158"/>
    </location>
</feature>
<evidence type="ECO:0000313" key="3">
    <source>
        <dbReference type="EMBL" id="PVY44600.1"/>
    </source>
</evidence>
<dbReference type="EMBL" id="QEKH01000006">
    <property type="protein sequence ID" value="PVY44600.1"/>
    <property type="molecule type" value="Genomic_DNA"/>
</dbReference>
<dbReference type="RefSeq" id="WP_165832841.1">
    <property type="nucleotide sequence ID" value="NZ_CABMMC010000016.1"/>
</dbReference>
<dbReference type="InterPro" id="IPR037923">
    <property type="entry name" value="HTH-like"/>
</dbReference>
<protein>
    <submittedName>
        <fullName evidence="3">AraC-like protein</fullName>
    </submittedName>
</protein>
<name>A0A2U1B7G2_9BACT</name>
<keyword evidence="4" id="KW-1185">Reference proteome</keyword>
<dbReference type="AlphaFoldDB" id="A0A2U1B7G2"/>
<reference evidence="3 4" key="1">
    <citation type="submission" date="2018-04" db="EMBL/GenBank/DDBJ databases">
        <title>Genomic Encyclopedia of Type Strains, Phase IV (KMG-IV): sequencing the most valuable type-strain genomes for metagenomic binning, comparative biology and taxonomic classification.</title>
        <authorList>
            <person name="Goeker M."/>
        </authorList>
    </citation>
    <scope>NUCLEOTIDE SEQUENCE [LARGE SCALE GENOMIC DNA]</scope>
    <source>
        <strain evidence="3 4">DSM 14823</strain>
    </source>
</reference>
<accession>A0A2U1B7G2</accession>
<dbReference type="Proteomes" id="UP000245959">
    <property type="component" value="Unassembled WGS sequence"/>
</dbReference>
<dbReference type="GO" id="GO:0043565">
    <property type="term" value="F:sequence-specific DNA binding"/>
    <property type="evidence" value="ECO:0007669"/>
    <property type="project" value="InterPro"/>
</dbReference>
<evidence type="ECO:0000256" key="1">
    <source>
        <dbReference type="ARBA" id="ARBA00023125"/>
    </source>
</evidence>
<proteinExistence type="predicted"/>
<evidence type="ECO:0000313" key="4">
    <source>
        <dbReference type="Proteomes" id="UP000245959"/>
    </source>
</evidence>
<dbReference type="InterPro" id="IPR018060">
    <property type="entry name" value="HTH_AraC"/>
</dbReference>
<comment type="caution">
    <text evidence="3">The sequence shown here is derived from an EMBL/GenBank/DDBJ whole genome shotgun (WGS) entry which is preliminary data.</text>
</comment>
<gene>
    <name evidence="3" type="ORF">C8D82_106118</name>
</gene>
<dbReference type="Pfam" id="PF02311">
    <property type="entry name" value="AraC_binding"/>
    <property type="match status" value="1"/>
</dbReference>
<evidence type="ECO:0000259" key="2">
    <source>
        <dbReference type="PROSITE" id="PS01124"/>
    </source>
</evidence>
<dbReference type="PROSITE" id="PS01124">
    <property type="entry name" value="HTH_ARAC_FAMILY_2"/>
    <property type="match status" value="1"/>
</dbReference>
<dbReference type="InterPro" id="IPR014710">
    <property type="entry name" value="RmlC-like_jellyroll"/>
</dbReference>